<gene>
    <name evidence="7" type="ORF">F8O04_10845</name>
</gene>
<feature type="binding site" evidence="4">
    <location>
        <position position="386"/>
    </location>
    <ligand>
        <name>S-adenosyl-L-methionine</name>
        <dbReference type="ChEBI" id="CHEBI:59789"/>
    </ligand>
</feature>
<sequence length="459" mass="48388">MAGSGSGAGEAAAGATRSARDSGPPPGAELELEPTGIAHGGFAVARHEGRVVFIADGIPGEPVRALITESKASFSRAVAIAPLTPSEHRIQHVWPEAGIDRAPELRAGGAEFGHIRLPHQRALKAEVVIDALQRFGGVEGSDLRSLVVAPMPGDDDTSGTRWRTRVTLHIDDEGRIGPYAARSHRVIPVTSLPLAVTELEARAPLDGTLPELSHGGGTVRLGTGTGERRGPGRVDLVASAGDGAHVRVRLERGPKQRPAGVITERARGIDFAVDEDGFWQVHRHAADALAETVADLAGPRLDPEAQHLDLYGGVGLFAATFASLGAPYVETVESAAGATEHARRNLAPWRGPTAVTARVDRYLRDLEGELTAADRTDLAAGTILLDPPRAGAGREIANAIAALRPAQIIYVACDPVALARDVRTLRDDGYVLDEVRALDLFPNTHHVECVARLVREGTA</sequence>
<dbReference type="SUPFAM" id="SSF50249">
    <property type="entry name" value="Nucleic acid-binding proteins"/>
    <property type="match status" value="1"/>
</dbReference>
<reference evidence="7 8" key="1">
    <citation type="submission" date="2019-09" db="EMBL/GenBank/DDBJ databases">
        <title>Phylogeny of genus Pseudoclavibacter and closely related genus.</title>
        <authorList>
            <person name="Li Y."/>
        </authorList>
    </citation>
    <scope>NUCLEOTIDE SEQUENCE [LARGE SCALE GENOMIC DNA]</scope>
    <source>
        <strain evidence="7 8">EGI 60007</strain>
    </source>
</reference>
<dbReference type="Pfam" id="PF01938">
    <property type="entry name" value="TRAM"/>
    <property type="match status" value="1"/>
</dbReference>
<evidence type="ECO:0000256" key="3">
    <source>
        <dbReference type="ARBA" id="ARBA00022691"/>
    </source>
</evidence>
<evidence type="ECO:0000313" key="8">
    <source>
        <dbReference type="Proteomes" id="UP000431744"/>
    </source>
</evidence>
<evidence type="ECO:0000256" key="5">
    <source>
        <dbReference type="SAM" id="MobiDB-lite"/>
    </source>
</evidence>
<accession>A0A6H9WQA5</accession>
<feature type="binding site" evidence="4">
    <location>
        <position position="333"/>
    </location>
    <ligand>
        <name>S-adenosyl-L-methionine</name>
        <dbReference type="ChEBI" id="CHEBI:59789"/>
    </ligand>
</feature>
<feature type="region of interest" description="Disordered" evidence="5">
    <location>
        <begin position="1"/>
        <end position="33"/>
    </location>
</feature>
<feature type="binding site" evidence="4">
    <location>
        <position position="311"/>
    </location>
    <ligand>
        <name>S-adenosyl-L-methionine</name>
        <dbReference type="ChEBI" id="CHEBI:59789"/>
    </ligand>
</feature>
<feature type="domain" description="TRAM" evidence="6">
    <location>
        <begin position="23"/>
        <end position="81"/>
    </location>
</feature>
<evidence type="ECO:0000259" key="6">
    <source>
        <dbReference type="PROSITE" id="PS50926"/>
    </source>
</evidence>
<keyword evidence="2 4" id="KW-0808">Transferase</keyword>
<feature type="region of interest" description="Disordered" evidence="5">
    <location>
        <begin position="207"/>
        <end position="232"/>
    </location>
</feature>
<dbReference type="InterPro" id="IPR002792">
    <property type="entry name" value="TRAM_dom"/>
</dbReference>
<dbReference type="Proteomes" id="UP000431744">
    <property type="component" value="Unassembled WGS sequence"/>
</dbReference>
<evidence type="ECO:0000256" key="4">
    <source>
        <dbReference type="PROSITE-ProRule" id="PRU01024"/>
    </source>
</evidence>
<proteinExistence type="inferred from homology"/>
<keyword evidence="3 4" id="KW-0949">S-adenosyl-L-methionine</keyword>
<organism evidence="7 8">
    <name type="scientific">Pseudoclavibacter endophyticus</name>
    <dbReference type="NCBI Taxonomy" id="1778590"/>
    <lineage>
        <taxon>Bacteria</taxon>
        <taxon>Bacillati</taxon>
        <taxon>Actinomycetota</taxon>
        <taxon>Actinomycetes</taxon>
        <taxon>Micrococcales</taxon>
        <taxon>Microbacteriaceae</taxon>
        <taxon>Pseudoclavibacter</taxon>
    </lineage>
</organism>
<dbReference type="PANTHER" id="PTHR11061">
    <property type="entry name" value="RNA M5U METHYLTRANSFERASE"/>
    <property type="match status" value="1"/>
</dbReference>
<dbReference type="EMBL" id="WBJY01000002">
    <property type="protein sequence ID" value="KAB1648205.1"/>
    <property type="molecule type" value="Genomic_DNA"/>
</dbReference>
<dbReference type="OrthoDB" id="9804590at2"/>
<dbReference type="PANTHER" id="PTHR11061:SF30">
    <property type="entry name" value="TRNA (URACIL(54)-C(5))-METHYLTRANSFERASE"/>
    <property type="match status" value="1"/>
</dbReference>
<dbReference type="Pfam" id="PF05958">
    <property type="entry name" value="tRNA_U5-meth_tr"/>
    <property type="match status" value="1"/>
</dbReference>
<name>A0A6H9WQA5_9MICO</name>
<dbReference type="SUPFAM" id="SSF53335">
    <property type="entry name" value="S-adenosyl-L-methionine-dependent methyltransferases"/>
    <property type="match status" value="1"/>
</dbReference>
<feature type="binding site" evidence="4">
    <location>
        <position position="280"/>
    </location>
    <ligand>
        <name>S-adenosyl-L-methionine</name>
        <dbReference type="ChEBI" id="CHEBI:59789"/>
    </ligand>
</feature>
<evidence type="ECO:0000313" key="7">
    <source>
        <dbReference type="EMBL" id="KAB1648205.1"/>
    </source>
</evidence>
<dbReference type="InterPro" id="IPR012340">
    <property type="entry name" value="NA-bd_OB-fold"/>
</dbReference>
<evidence type="ECO:0000256" key="1">
    <source>
        <dbReference type="ARBA" id="ARBA00022603"/>
    </source>
</evidence>
<dbReference type="PROSITE" id="PS50926">
    <property type="entry name" value="TRAM"/>
    <property type="match status" value="1"/>
</dbReference>
<comment type="similarity">
    <text evidence="4">Belongs to the class I-like SAM-binding methyltransferase superfamily. RNA M5U methyltransferase family.</text>
</comment>
<dbReference type="InterPro" id="IPR029063">
    <property type="entry name" value="SAM-dependent_MTases_sf"/>
</dbReference>
<dbReference type="AlphaFoldDB" id="A0A6H9WQA5"/>
<dbReference type="GO" id="GO:0070475">
    <property type="term" value="P:rRNA base methylation"/>
    <property type="evidence" value="ECO:0007669"/>
    <property type="project" value="TreeGrafter"/>
</dbReference>
<evidence type="ECO:0000256" key="2">
    <source>
        <dbReference type="ARBA" id="ARBA00022679"/>
    </source>
</evidence>
<dbReference type="Gene3D" id="2.40.50.1070">
    <property type="match status" value="1"/>
</dbReference>
<dbReference type="Gene3D" id="3.40.50.150">
    <property type="entry name" value="Vaccinia Virus protein VP39"/>
    <property type="match status" value="1"/>
</dbReference>
<dbReference type="Gene3D" id="2.40.50.140">
    <property type="entry name" value="Nucleic acid-binding proteins"/>
    <property type="match status" value="1"/>
</dbReference>
<comment type="caution">
    <text evidence="7">The sequence shown here is derived from an EMBL/GenBank/DDBJ whole genome shotgun (WGS) entry which is preliminary data.</text>
</comment>
<dbReference type="GO" id="GO:0070041">
    <property type="term" value="F:rRNA (uridine-C5-)-methyltransferase activity"/>
    <property type="evidence" value="ECO:0007669"/>
    <property type="project" value="TreeGrafter"/>
</dbReference>
<feature type="active site" description="Nucleophile" evidence="4">
    <location>
        <position position="413"/>
    </location>
</feature>
<keyword evidence="8" id="KW-1185">Reference proteome</keyword>
<feature type="compositionally biased region" description="Gly residues" evidence="5">
    <location>
        <begin position="214"/>
        <end position="225"/>
    </location>
</feature>
<dbReference type="InterPro" id="IPR010280">
    <property type="entry name" value="U5_MeTrfase_fam"/>
</dbReference>
<protein>
    <submittedName>
        <fullName evidence="7">Class I SAM-dependent RNA methyltransferase</fullName>
    </submittedName>
</protein>
<dbReference type="PROSITE" id="PS51687">
    <property type="entry name" value="SAM_MT_RNA_M5U"/>
    <property type="match status" value="1"/>
</dbReference>
<dbReference type="RefSeq" id="WP_158029400.1">
    <property type="nucleotide sequence ID" value="NZ_BMHG01000001.1"/>
</dbReference>
<keyword evidence="1 4" id="KW-0489">Methyltransferase</keyword>